<keyword evidence="1" id="KW-0732">Signal</keyword>
<dbReference type="PROSITE" id="PS51257">
    <property type="entry name" value="PROKAR_LIPOPROTEIN"/>
    <property type="match status" value="1"/>
</dbReference>
<proteinExistence type="predicted"/>
<sequence>MNKSLVLSLLSALLLAGCATGNKTLYDWGQYEQTLFVIYHEPEYKEQALENYLAFVGQFDGESRLAPGLFAEAGTFLLEQGDVNGAIGFYKMEYERWPESRPMLGILIENLEAQL</sequence>
<feature type="signal peptide" evidence="1">
    <location>
        <begin position="1"/>
        <end position="21"/>
    </location>
</feature>
<evidence type="ECO:0000313" key="2">
    <source>
        <dbReference type="EMBL" id="OJT00361.1"/>
    </source>
</evidence>
<gene>
    <name evidence="2" type="ORF">BEE62_09900</name>
</gene>
<organism evidence="2 3">
    <name type="scientific">Marinobacter nauticus</name>
    <name type="common">Marinobacter hydrocarbonoclasticus</name>
    <name type="synonym">Marinobacter aquaeolei</name>
    <dbReference type="NCBI Taxonomy" id="2743"/>
    <lineage>
        <taxon>Bacteria</taxon>
        <taxon>Pseudomonadati</taxon>
        <taxon>Pseudomonadota</taxon>
        <taxon>Gammaproteobacteria</taxon>
        <taxon>Pseudomonadales</taxon>
        <taxon>Marinobacteraceae</taxon>
        <taxon>Marinobacter</taxon>
    </lineage>
</organism>
<evidence type="ECO:0000256" key="1">
    <source>
        <dbReference type="SAM" id="SignalP"/>
    </source>
</evidence>
<dbReference type="OrthoDB" id="9800218at2"/>
<accession>A0A1M2UYL5</accession>
<feature type="chain" id="PRO_5013154799" description="DUF4810 domain-containing protein" evidence="1">
    <location>
        <begin position="22"/>
        <end position="115"/>
    </location>
</feature>
<dbReference type="AlphaFoldDB" id="A0A1M2UYL5"/>
<dbReference type="RefSeq" id="WP_072677251.1">
    <property type="nucleotide sequence ID" value="NZ_MPKY01000001.1"/>
</dbReference>
<comment type="caution">
    <text evidence="2">The sequence shown here is derived from an EMBL/GenBank/DDBJ whole genome shotgun (WGS) entry which is preliminary data.</text>
</comment>
<protein>
    <recommendedName>
        <fullName evidence="4">DUF4810 domain-containing protein</fullName>
    </recommendedName>
</protein>
<keyword evidence="3" id="KW-1185">Reference proteome</keyword>
<dbReference type="Proteomes" id="UP000183986">
    <property type="component" value="Unassembled WGS sequence"/>
</dbReference>
<dbReference type="Pfam" id="PF16068">
    <property type="entry name" value="DUF4810"/>
    <property type="match status" value="1"/>
</dbReference>
<dbReference type="InterPro" id="IPR014508">
    <property type="entry name" value="UCP020555_TPR-like"/>
</dbReference>
<evidence type="ECO:0008006" key="4">
    <source>
        <dbReference type="Google" id="ProtNLM"/>
    </source>
</evidence>
<name>A0A1M2UYL5_MARNT</name>
<reference evidence="2" key="1">
    <citation type="submission" date="2016-11" db="EMBL/GenBank/DDBJ databases">
        <title>Draft Genome Sequence of Marinobacter hydrocarbonoclasticus strain STW2, a polyaromatic aromatic hydrocarbon degrading and denitrifying bacterium from rhizosphere of Seagrass Enhalus acodoides.</title>
        <authorList>
            <person name="Ling J."/>
            <person name="Dong J."/>
        </authorList>
    </citation>
    <scope>NUCLEOTIDE SEQUENCE [LARGE SCALE GENOMIC DNA]</scope>
    <source>
        <strain evidence="2">STW2</strain>
    </source>
</reference>
<evidence type="ECO:0000313" key="3">
    <source>
        <dbReference type="Proteomes" id="UP000183986"/>
    </source>
</evidence>
<dbReference type="EMBL" id="MPKY01000001">
    <property type="protein sequence ID" value="OJT00361.1"/>
    <property type="molecule type" value="Genomic_DNA"/>
</dbReference>